<dbReference type="GO" id="GO:0005886">
    <property type="term" value="C:plasma membrane"/>
    <property type="evidence" value="ECO:0007669"/>
    <property type="project" value="InterPro"/>
</dbReference>
<dbReference type="InterPro" id="IPR051549">
    <property type="entry name" value="PEP_Utilizing_Enz"/>
</dbReference>
<evidence type="ECO:0000256" key="6">
    <source>
        <dbReference type="ARBA" id="ARBA00023098"/>
    </source>
</evidence>
<keyword evidence="1" id="KW-1003">Cell membrane</keyword>
<dbReference type="Pfam" id="PF00391">
    <property type="entry name" value="PEP-utilizers"/>
    <property type="match status" value="1"/>
</dbReference>
<feature type="domain" description="Pyruvate phosphate dikinase AMP/ATP-binding" evidence="12">
    <location>
        <begin position="401"/>
        <end position="442"/>
    </location>
</feature>
<keyword evidence="4 10" id="KW-0812">Transmembrane</keyword>
<evidence type="ECO:0000256" key="9">
    <source>
        <dbReference type="ARBA" id="ARBA00023264"/>
    </source>
</evidence>
<organism evidence="13 14">
    <name type="scientific">Rubidibacter lacunae KORDI 51-2</name>
    <dbReference type="NCBI Taxonomy" id="582515"/>
    <lineage>
        <taxon>Bacteria</taxon>
        <taxon>Bacillati</taxon>
        <taxon>Cyanobacteriota</taxon>
        <taxon>Cyanophyceae</taxon>
        <taxon>Oscillatoriophycideae</taxon>
        <taxon>Chroococcales</taxon>
        <taxon>Aphanothecaceae</taxon>
        <taxon>Rubidibacter</taxon>
    </lineage>
</organism>
<dbReference type="GO" id="GO:0043772">
    <property type="term" value="F:acyl-phosphate glycerol-3-phosphate acyltransferase activity"/>
    <property type="evidence" value="ECO:0007669"/>
    <property type="project" value="InterPro"/>
</dbReference>
<accession>U5DH85</accession>
<evidence type="ECO:0000256" key="8">
    <source>
        <dbReference type="ARBA" id="ARBA00023209"/>
    </source>
</evidence>
<dbReference type="EC" id="2.7.9.2" evidence="13"/>
<dbReference type="GO" id="GO:0008654">
    <property type="term" value="P:phospholipid biosynthetic process"/>
    <property type="evidence" value="ECO:0007669"/>
    <property type="project" value="UniProtKB-KW"/>
</dbReference>
<proteinExistence type="predicted"/>
<dbReference type="OrthoDB" id="9765468at2"/>
<dbReference type="Pfam" id="PF02660">
    <property type="entry name" value="G3P_acyltransf"/>
    <property type="match status" value="1"/>
</dbReference>
<keyword evidence="14" id="KW-1185">Reference proteome</keyword>
<dbReference type="Pfam" id="PF01326">
    <property type="entry name" value="PPDK_N"/>
    <property type="match status" value="2"/>
</dbReference>
<dbReference type="PATRIC" id="fig|582515.4.peg.4081"/>
<dbReference type="STRING" id="582515.KR51_00036250"/>
<keyword evidence="2" id="KW-0444">Lipid biosynthesis</keyword>
<dbReference type="InterPro" id="IPR002192">
    <property type="entry name" value="PPDK_AMP/ATP-bd"/>
</dbReference>
<keyword evidence="6" id="KW-0443">Lipid metabolism</keyword>
<comment type="caution">
    <text evidence="13">The sequence shown here is derived from an EMBL/GenBank/DDBJ whole genome shotgun (WGS) entry which is preliminary data.</text>
</comment>
<reference evidence="13 14" key="1">
    <citation type="submission" date="2013-05" db="EMBL/GenBank/DDBJ databases">
        <title>Draft genome sequence of Rubidibacter lacunae KORDI 51-2.</title>
        <authorList>
            <person name="Choi D.H."/>
            <person name="Noh J.H."/>
            <person name="Kwon K.-K."/>
            <person name="Lee J.-H."/>
            <person name="Ryu J.-Y."/>
        </authorList>
    </citation>
    <scope>NUCLEOTIDE SEQUENCE [LARGE SCALE GENOMIC DNA]</scope>
    <source>
        <strain evidence="13 14">KORDI 51-2</strain>
    </source>
</reference>
<keyword evidence="7 10" id="KW-0472">Membrane</keyword>
<dbReference type="InterPro" id="IPR008279">
    <property type="entry name" value="PEP-util_enz_mobile_dom"/>
</dbReference>
<evidence type="ECO:0000313" key="14">
    <source>
        <dbReference type="Proteomes" id="UP000016960"/>
    </source>
</evidence>
<dbReference type="SUPFAM" id="SSF56059">
    <property type="entry name" value="Glutathione synthetase ATP-binding domain-like"/>
    <property type="match status" value="1"/>
</dbReference>
<feature type="domain" description="Pyruvate phosphate dikinase AMP/ATP-binding" evidence="12">
    <location>
        <begin position="262"/>
        <end position="382"/>
    </location>
</feature>
<keyword evidence="13" id="KW-0670">Pyruvate</keyword>
<evidence type="ECO:0000256" key="4">
    <source>
        <dbReference type="ARBA" id="ARBA00022692"/>
    </source>
</evidence>
<keyword evidence="8" id="KW-0594">Phospholipid biosynthesis</keyword>
<keyword evidence="3 13" id="KW-0808">Transferase</keyword>
<gene>
    <name evidence="13" type="ORF">KR51_00036250</name>
</gene>
<dbReference type="SMART" id="SM01207">
    <property type="entry name" value="G3P_acyltransf"/>
    <property type="match status" value="1"/>
</dbReference>
<dbReference type="Gene3D" id="3.50.30.10">
    <property type="entry name" value="Phosphohistidine domain"/>
    <property type="match status" value="1"/>
</dbReference>
<dbReference type="InterPro" id="IPR003811">
    <property type="entry name" value="G3P_acylTferase_PlsY"/>
</dbReference>
<evidence type="ECO:0000256" key="2">
    <source>
        <dbReference type="ARBA" id="ARBA00022516"/>
    </source>
</evidence>
<dbReference type="eggNOG" id="COG0574">
    <property type="taxonomic scope" value="Bacteria"/>
</dbReference>
<keyword evidence="5 10" id="KW-1133">Transmembrane helix</keyword>
<evidence type="ECO:0000256" key="5">
    <source>
        <dbReference type="ARBA" id="ARBA00022989"/>
    </source>
</evidence>
<feature type="transmembrane region" description="Helical" evidence="10">
    <location>
        <begin position="114"/>
        <end position="136"/>
    </location>
</feature>
<protein>
    <submittedName>
        <fullName evidence="13">Phosphoenolpyruvate synthase/pyruvate phosphate dikinase</fullName>
        <ecNumber evidence="13">2.7.9.2</ecNumber>
    </submittedName>
</protein>
<keyword evidence="13" id="KW-0418">Kinase</keyword>
<dbReference type="PANTHER" id="PTHR43615">
    <property type="entry name" value="PHOSPHOENOLPYRUVATE SYNTHASE-RELATED"/>
    <property type="match status" value="1"/>
</dbReference>
<evidence type="ECO:0000313" key="13">
    <source>
        <dbReference type="EMBL" id="ERN39924.1"/>
    </source>
</evidence>
<feature type="domain" description="PEP-utilising enzyme mobile" evidence="11">
    <location>
        <begin position="886"/>
        <end position="955"/>
    </location>
</feature>
<dbReference type="InterPro" id="IPR013815">
    <property type="entry name" value="ATP_grasp_subdomain_1"/>
</dbReference>
<dbReference type="SUPFAM" id="SSF52009">
    <property type="entry name" value="Phosphohistidine domain"/>
    <property type="match status" value="1"/>
</dbReference>
<dbReference type="eggNOG" id="COG0344">
    <property type="taxonomic scope" value="Bacteria"/>
</dbReference>
<dbReference type="GO" id="GO:0008986">
    <property type="term" value="F:pyruvate, water dikinase activity"/>
    <property type="evidence" value="ECO:0007669"/>
    <property type="project" value="UniProtKB-EC"/>
</dbReference>
<dbReference type="InParanoid" id="U5DH85"/>
<dbReference type="GO" id="GO:0005524">
    <property type="term" value="F:ATP binding"/>
    <property type="evidence" value="ECO:0007669"/>
    <property type="project" value="InterPro"/>
</dbReference>
<dbReference type="EMBL" id="ASSJ01000084">
    <property type="protein sequence ID" value="ERN39924.1"/>
    <property type="molecule type" value="Genomic_DNA"/>
</dbReference>
<dbReference type="PANTHER" id="PTHR43615:SF1">
    <property type="entry name" value="PPDK_N DOMAIN-CONTAINING PROTEIN"/>
    <property type="match status" value="1"/>
</dbReference>
<dbReference type="eggNOG" id="COG3848">
    <property type="taxonomic scope" value="Bacteria"/>
</dbReference>
<evidence type="ECO:0000259" key="11">
    <source>
        <dbReference type="Pfam" id="PF00391"/>
    </source>
</evidence>
<evidence type="ECO:0000259" key="12">
    <source>
        <dbReference type="Pfam" id="PF01326"/>
    </source>
</evidence>
<sequence length="972" mass="105636">MDMSEIWGAIAVFVLCPILGALPLVEWTTLVLAGKRLSRVGTGNISVSAAFYHGGRAAGIAAVLTEAFKGIAAVLLARACFDDPVWELVALIAIAIGRYWGGKGAGVTNTTWGIIVHDPVAAGLIALIGGISFTVLRDRRAGRTGILVLLASIVGLRHPNDPEHILAAVALAGLLGLIYQRIPDDLDLSASDGRADSQQMFRFFRGDRALKTLDDPLDPARVGPKAATLSQLKRWGYAVPPGWVLPPGDDPQPLADEVDLGPDNPAIARSSAIGEDSEQASAAGVYQSVSHLTSREALLDGILTCQAAYSYPTAAQYRRDRRQADTGIAVLVQRQIAGAFSGVAFSRDPVERSHDAVFIEGLPGGAAPIASGQATPQQYRARFVGDEIEIDGEGDLPPSLLREVAQLSRELEGRFHGIPQDVEWTFDGQQLWILQARPVTTLVPIWTRKIAAEVIPGAIAPLTWSINQPLTCGVWGDLFSLVLGDRVDDLDFTATATLHYSRAYFNATLLGQIFRRMGLPAESLEFLTRGTKFTRPPLLATLRNVPGLLRLARREWSLERDFSVAEQRLLAPLLSRLQTAPAQDWSPLELLTRIESILVALERTTYFNILAPLGFALRQTLLSVDETELDPSCTAEVASLQALAQLAAEARNLLPFKDAGERSGPSLFALLAETPDGASILMGFERWLDRYGYLSEAATDIAVPRWRDRPQPTRELFSRLLYDEGNLLAVKGSASAQRWQARVVQQRLQLKARVAETYNRLLAHLRWSFVALEQQWIESGILGAAGDIFMLEFVEVAELARGDDAELADRVSQLVQQRRSRLDDDRQLKHVPFTAYGQPPAPEVLQPVVPLFDVGRRWNGIAASPGMAIGRVCVLQDLTAVPDLDRTTILVVPHVDAGWAPLLAQAGGLIAEVGGRLSHGAILAREYGIPAVLDVPHATQIFQNGQRLRLDGQVGTVEILKRSPHGNSESAD</sequence>
<dbReference type="Proteomes" id="UP000016960">
    <property type="component" value="Unassembled WGS sequence"/>
</dbReference>
<evidence type="ECO:0000256" key="1">
    <source>
        <dbReference type="ARBA" id="ARBA00022475"/>
    </source>
</evidence>
<dbReference type="InterPro" id="IPR036637">
    <property type="entry name" value="Phosphohistidine_dom_sf"/>
</dbReference>
<dbReference type="Gene3D" id="3.30.470.20">
    <property type="entry name" value="ATP-grasp fold, B domain"/>
    <property type="match status" value="2"/>
</dbReference>
<keyword evidence="9" id="KW-1208">Phospholipid metabolism</keyword>
<evidence type="ECO:0000256" key="10">
    <source>
        <dbReference type="SAM" id="Phobius"/>
    </source>
</evidence>
<feature type="transmembrane region" description="Helical" evidence="10">
    <location>
        <begin position="6"/>
        <end position="33"/>
    </location>
</feature>
<evidence type="ECO:0000256" key="7">
    <source>
        <dbReference type="ARBA" id="ARBA00023136"/>
    </source>
</evidence>
<name>U5DH85_9CHRO</name>
<dbReference type="Gene3D" id="3.30.1490.20">
    <property type="entry name" value="ATP-grasp fold, A domain"/>
    <property type="match status" value="1"/>
</dbReference>
<dbReference type="AlphaFoldDB" id="U5DH85"/>
<feature type="transmembrane region" description="Helical" evidence="10">
    <location>
        <begin position="85"/>
        <end position="102"/>
    </location>
</feature>
<evidence type="ECO:0000256" key="3">
    <source>
        <dbReference type="ARBA" id="ARBA00022679"/>
    </source>
</evidence>